<keyword evidence="6" id="KW-0443">Lipid metabolism</keyword>
<dbReference type="SUPFAM" id="SSF56801">
    <property type="entry name" value="Acetyl-CoA synthetase-like"/>
    <property type="match status" value="1"/>
</dbReference>
<evidence type="ECO:0000313" key="10">
    <source>
        <dbReference type="Proteomes" id="UP001652622"/>
    </source>
</evidence>
<evidence type="ECO:0000259" key="9">
    <source>
        <dbReference type="Pfam" id="PF00501"/>
    </source>
</evidence>
<sequence>MKILFINHKLLTSVWRSSRKLGGSVPQAARLFTSLNLSEFEAINRGDKEVPKYFNFANDVLDKWSKIEKDGGRPHHPAFWWVDGKGGEVKWGFEKLGFVSRKAANVLMGPCGLQRGDRVILILPRIPEWWLLTVACIRTGIIFIPGTPQLTAKDIQYRLQVSKPKGIITNDSLAPMVDTVSSSCPSLQTKLLVSEGRREGWQHFKELFEDAPSRHDCVQTQSDDPMVIYFTSGTTGSPKMAEHCQTSLSLGLALTGRYWLDFKPSDVIWNMSDTGWVKGSLGGVFGPWLRGTSVFIHSMPQFDPKELLKTLSKYPVTTLCTAPTVYRMLVQEDLSSYPFKSLSHCLAGGEPMNPEVVSQWKKQTGLQIYEGYGQTEVGMITANEKGKPVKPGSMGTAASPYDVQIVDEDGKVLPHGQEGDIAIRIKPKRPFGFFSHYVDNPEKNSAVVRGNFYITGDRGWMDEDGYFWFIGRSDDVIISSGYRIGPFEVESALIEHPAVVESAVVSSPDSVRRELCACTHWEQAPAVLLPRCCQTPEAAHNYQMALAPSLPPTQSPHQSLPQIPGLAQVPPQPPHCPTLLSVLLAAGGPQQKESFHLPFCFHKKTCLLLV</sequence>
<dbReference type="PROSITE" id="PS00455">
    <property type="entry name" value="AMP_BINDING"/>
    <property type="match status" value="1"/>
</dbReference>
<dbReference type="PANTHER" id="PTHR43605">
    <property type="entry name" value="ACYL-COENZYME A SYNTHETASE"/>
    <property type="match status" value="1"/>
</dbReference>
<dbReference type="InterPro" id="IPR051087">
    <property type="entry name" value="Mitochondrial_ACSM"/>
</dbReference>
<dbReference type="Proteomes" id="UP001652622">
    <property type="component" value="Unplaced"/>
</dbReference>
<keyword evidence="3" id="KW-0547">Nucleotide-binding</keyword>
<dbReference type="RefSeq" id="XP_060548884.1">
    <property type="nucleotide sequence ID" value="XM_060692901.1"/>
</dbReference>
<accession>A0ABM3ZKI3</accession>
<dbReference type="InterPro" id="IPR045851">
    <property type="entry name" value="AMP-bd_C_sf"/>
</dbReference>
<organism evidence="10 12">
    <name type="scientific">Pantherophis guttatus</name>
    <name type="common">Corn snake</name>
    <name type="synonym">Elaphe guttata</name>
    <dbReference type="NCBI Taxonomy" id="94885"/>
    <lineage>
        <taxon>Eukaryota</taxon>
        <taxon>Metazoa</taxon>
        <taxon>Chordata</taxon>
        <taxon>Craniata</taxon>
        <taxon>Vertebrata</taxon>
        <taxon>Euteleostomi</taxon>
        <taxon>Lepidosauria</taxon>
        <taxon>Squamata</taxon>
        <taxon>Bifurcata</taxon>
        <taxon>Unidentata</taxon>
        <taxon>Episquamata</taxon>
        <taxon>Toxicofera</taxon>
        <taxon>Serpentes</taxon>
        <taxon>Colubroidea</taxon>
        <taxon>Colubridae</taxon>
        <taxon>Colubrinae</taxon>
        <taxon>Pantherophis</taxon>
    </lineage>
</organism>
<evidence type="ECO:0000256" key="5">
    <source>
        <dbReference type="ARBA" id="ARBA00022840"/>
    </source>
</evidence>
<dbReference type="EC" id="6.2.1.2" evidence="7"/>
<dbReference type="Gene3D" id="3.30.300.30">
    <property type="match status" value="1"/>
</dbReference>
<dbReference type="PANTHER" id="PTHR43605:SF8">
    <property type="entry name" value="ACYL-COENZYME A SYNTHETASE ACSM4, MITOCHONDRIAL"/>
    <property type="match status" value="1"/>
</dbReference>
<gene>
    <name evidence="11 12" type="primary">LOC117670810</name>
</gene>
<keyword evidence="4" id="KW-0276">Fatty acid metabolism</keyword>
<comment type="similarity">
    <text evidence="1">Belongs to the ATP-dependent AMP-binding enzyme family.</text>
</comment>
<keyword evidence="10" id="KW-1185">Reference proteome</keyword>
<protein>
    <recommendedName>
        <fullName evidence="7">medium-chain acyl-CoA ligase</fullName>
        <ecNumber evidence="7">6.2.1.2</ecNumber>
    </recommendedName>
</protein>
<dbReference type="InterPro" id="IPR042099">
    <property type="entry name" value="ANL_N_sf"/>
</dbReference>
<dbReference type="InterPro" id="IPR020845">
    <property type="entry name" value="AMP-binding_CS"/>
</dbReference>
<evidence type="ECO:0000313" key="11">
    <source>
        <dbReference type="RefSeq" id="XP_060548883.1"/>
    </source>
</evidence>
<comment type="catalytic activity">
    <reaction evidence="8">
        <text>a medium-chain fatty acid + ATP + CoA = a medium-chain fatty acyl-CoA + AMP + diphosphate</text>
        <dbReference type="Rhea" id="RHEA:48340"/>
        <dbReference type="ChEBI" id="CHEBI:30616"/>
        <dbReference type="ChEBI" id="CHEBI:33019"/>
        <dbReference type="ChEBI" id="CHEBI:57287"/>
        <dbReference type="ChEBI" id="CHEBI:59558"/>
        <dbReference type="ChEBI" id="CHEBI:90546"/>
        <dbReference type="ChEBI" id="CHEBI:456215"/>
        <dbReference type="EC" id="6.2.1.2"/>
    </reaction>
    <physiologicalReaction direction="left-to-right" evidence="8">
        <dbReference type="Rhea" id="RHEA:48341"/>
    </physiologicalReaction>
</comment>
<keyword evidence="5" id="KW-0067">ATP-binding</keyword>
<dbReference type="RefSeq" id="XP_060548883.1">
    <property type="nucleotide sequence ID" value="XM_060692900.1"/>
</dbReference>
<evidence type="ECO:0000256" key="2">
    <source>
        <dbReference type="ARBA" id="ARBA00022598"/>
    </source>
</evidence>
<evidence type="ECO:0000256" key="6">
    <source>
        <dbReference type="ARBA" id="ARBA00023098"/>
    </source>
</evidence>
<dbReference type="Gene3D" id="3.40.50.12780">
    <property type="entry name" value="N-terminal domain of ligase-like"/>
    <property type="match status" value="1"/>
</dbReference>
<evidence type="ECO:0000256" key="4">
    <source>
        <dbReference type="ARBA" id="ARBA00022832"/>
    </source>
</evidence>
<evidence type="ECO:0000256" key="3">
    <source>
        <dbReference type="ARBA" id="ARBA00022741"/>
    </source>
</evidence>
<evidence type="ECO:0000256" key="1">
    <source>
        <dbReference type="ARBA" id="ARBA00006432"/>
    </source>
</evidence>
<proteinExistence type="inferred from homology"/>
<feature type="domain" description="AMP-dependent synthetase/ligase" evidence="9">
    <location>
        <begin position="73"/>
        <end position="424"/>
    </location>
</feature>
<evidence type="ECO:0000313" key="12">
    <source>
        <dbReference type="RefSeq" id="XP_060548884.1"/>
    </source>
</evidence>
<dbReference type="InterPro" id="IPR000873">
    <property type="entry name" value="AMP-dep_synth/lig_dom"/>
</dbReference>
<evidence type="ECO:0000256" key="8">
    <source>
        <dbReference type="ARBA" id="ARBA00048477"/>
    </source>
</evidence>
<reference evidence="11 12" key="1">
    <citation type="submission" date="2025-05" db="UniProtKB">
        <authorList>
            <consortium name="RefSeq"/>
        </authorList>
    </citation>
    <scope>IDENTIFICATION</scope>
    <source>
        <tissue evidence="11 12">Blood</tissue>
    </source>
</reference>
<name>A0ABM3ZKI3_PANGU</name>
<dbReference type="GeneID" id="117670810"/>
<evidence type="ECO:0000256" key="7">
    <source>
        <dbReference type="ARBA" id="ARBA00039009"/>
    </source>
</evidence>
<dbReference type="Pfam" id="PF00501">
    <property type="entry name" value="AMP-binding"/>
    <property type="match status" value="1"/>
</dbReference>
<keyword evidence="2" id="KW-0436">Ligase</keyword>